<proteinExistence type="predicted"/>
<name>A0A8T1V580_9STRA</name>
<organism evidence="8 9">
    <name type="scientific">Phytophthora pseudosyringae</name>
    <dbReference type="NCBI Taxonomy" id="221518"/>
    <lineage>
        <taxon>Eukaryota</taxon>
        <taxon>Sar</taxon>
        <taxon>Stramenopiles</taxon>
        <taxon>Oomycota</taxon>
        <taxon>Peronosporomycetes</taxon>
        <taxon>Peronosporales</taxon>
        <taxon>Peronosporaceae</taxon>
        <taxon>Phytophthora</taxon>
    </lineage>
</organism>
<gene>
    <name evidence="8" type="primary">NOX4_1</name>
    <name evidence="8" type="ORF">PHYPSEUDO_000883</name>
</gene>
<evidence type="ECO:0000259" key="7">
    <source>
        <dbReference type="PROSITE" id="PS51384"/>
    </source>
</evidence>
<dbReference type="AlphaFoldDB" id="A0A8T1V580"/>
<evidence type="ECO:0000256" key="4">
    <source>
        <dbReference type="ARBA" id="ARBA00023002"/>
    </source>
</evidence>
<evidence type="ECO:0000256" key="2">
    <source>
        <dbReference type="ARBA" id="ARBA00022692"/>
    </source>
</evidence>
<sequence>MESQEPLLDNGGKCRELFGKFDRDNQGVLSKEGVRSFIKDKFLAKGVECLGELDYDKVVDKVFHRRRQDDRMTYSEFEADFAPGISSEASNIDSKAKTHKVKRVKSKVGEQWHRVKKFGRKHSAEIFWLVLYFQLMAAVFVAKASQFDADPAVGHCIRVAKGFAQLCLVNTVLVLLPMCRILVTGLRALPVVTNYLPIDQHIEFHKICGVVLLLAALGHTAAWIAIIKYARTAPHSAWERSACYHLTFVREESLVQLAQRVPIWTGLVMLLCAAVAGAMCVSKIRRGSFNLFWLSHMLFIPFLVLMAFHGFASWVARPQAHYWVFPPLLIYFIEKRYRMGHLFGGMTTITEVQLFKKTVAISMRKPSSFRRRQRFLPGMYVFVNVPKISKFEWHPFTISSAPEDEFLSLHIERSGDWTGELYDRLKGLTTTDAASGLEDPRYGALLAYPTIFVDGPFGSPAQDYARYRQVVLIGAGVGVTPFASILKSIMHQWKSYQCGYCRNLRFPPTFQLRKIYFYWVTREQDSLTWFASTMNELSELDTDNRLEIHTFYTADKGEDVIAPLRALQTFIHTTEGQDIVSGLQTKQRTHFGRPDWNAELARVARNHAHMEPLDEFFDQLEEIGVFCCGPKKLSRDVHEQCAVLNVAKQRPAPDVQFDFHSEKF</sequence>
<dbReference type="Pfam" id="PF01794">
    <property type="entry name" value="Ferric_reduct"/>
    <property type="match status" value="1"/>
</dbReference>
<dbReference type="PANTHER" id="PTHR11972">
    <property type="entry name" value="NADPH OXIDASE"/>
    <property type="match status" value="1"/>
</dbReference>
<evidence type="ECO:0000256" key="1">
    <source>
        <dbReference type="ARBA" id="ARBA00004141"/>
    </source>
</evidence>
<feature type="transmembrane region" description="Helical" evidence="6">
    <location>
        <begin position="162"/>
        <end position="183"/>
    </location>
</feature>
<dbReference type="SFLD" id="SFLDS00052">
    <property type="entry name" value="Ferric_Reductase_Domain"/>
    <property type="match status" value="1"/>
</dbReference>
<dbReference type="Pfam" id="PF08030">
    <property type="entry name" value="NAD_binding_6"/>
    <property type="match status" value="1"/>
</dbReference>
<accession>A0A8T1V580</accession>
<dbReference type="InterPro" id="IPR013130">
    <property type="entry name" value="Fe3_Rdtase_TM_dom"/>
</dbReference>
<evidence type="ECO:0000256" key="6">
    <source>
        <dbReference type="SAM" id="Phobius"/>
    </source>
</evidence>
<feature type="transmembrane region" description="Helical" evidence="6">
    <location>
        <begin position="126"/>
        <end position="142"/>
    </location>
</feature>
<keyword evidence="3 6" id="KW-1133">Transmembrane helix</keyword>
<dbReference type="PANTHER" id="PTHR11972:SF153">
    <property type="entry name" value="SUPEROXIDE-GENERATING NADPH OXIDASE HEAVY CHAIN SUBUNIT A"/>
    <property type="match status" value="1"/>
</dbReference>
<dbReference type="InterPro" id="IPR017927">
    <property type="entry name" value="FAD-bd_FR_type"/>
</dbReference>
<dbReference type="Pfam" id="PF08022">
    <property type="entry name" value="FAD_binding_8"/>
    <property type="match status" value="1"/>
</dbReference>
<dbReference type="InterPro" id="IPR013112">
    <property type="entry name" value="FAD-bd_8"/>
</dbReference>
<dbReference type="GO" id="GO:0005886">
    <property type="term" value="C:plasma membrane"/>
    <property type="evidence" value="ECO:0007669"/>
    <property type="project" value="TreeGrafter"/>
</dbReference>
<dbReference type="OrthoDB" id="202327at2759"/>
<comment type="subcellular location">
    <subcellularLocation>
        <location evidence="1">Membrane</location>
        <topology evidence="1">Multi-pass membrane protein</topology>
    </subcellularLocation>
</comment>
<dbReference type="InterPro" id="IPR013121">
    <property type="entry name" value="Fe_red_NAD-bd_6"/>
</dbReference>
<evidence type="ECO:0000313" key="9">
    <source>
        <dbReference type="Proteomes" id="UP000694044"/>
    </source>
</evidence>
<reference evidence="8" key="1">
    <citation type="submission" date="2021-02" db="EMBL/GenBank/DDBJ databases">
        <authorList>
            <person name="Palmer J.M."/>
        </authorList>
    </citation>
    <scope>NUCLEOTIDE SEQUENCE</scope>
    <source>
        <strain evidence="8">SCRP734</strain>
    </source>
</reference>
<feature type="transmembrane region" description="Helical" evidence="6">
    <location>
        <begin position="261"/>
        <end position="281"/>
    </location>
</feature>
<keyword evidence="9" id="KW-1185">Reference proteome</keyword>
<feature type="transmembrane region" description="Helical" evidence="6">
    <location>
        <begin position="204"/>
        <end position="226"/>
    </location>
</feature>
<dbReference type="InterPro" id="IPR050369">
    <property type="entry name" value="RBOH/FRE"/>
</dbReference>
<feature type="transmembrane region" description="Helical" evidence="6">
    <location>
        <begin position="293"/>
        <end position="314"/>
    </location>
</feature>
<dbReference type="GO" id="GO:0016491">
    <property type="term" value="F:oxidoreductase activity"/>
    <property type="evidence" value="ECO:0007669"/>
    <property type="project" value="UniProtKB-KW"/>
</dbReference>
<protein>
    <submittedName>
        <fullName evidence="8">NADPH oxidase 4</fullName>
    </submittedName>
</protein>
<keyword evidence="2 6" id="KW-0812">Transmembrane</keyword>
<evidence type="ECO:0000256" key="3">
    <source>
        <dbReference type="ARBA" id="ARBA00022989"/>
    </source>
</evidence>
<dbReference type="PROSITE" id="PS51384">
    <property type="entry name" value="FAD_FR"/>
    <property type="match status" value="1"/>
</dbReference>
<evidence type="ECO:0000313" key="8">
    <source>
        <dbReference type="EMBL" id="KAG7375523.1"/>
    </source>
</evidence>
<dbReference type="SFLD" id="SFLDG01168">
    <property type="entry name" value="Ferric_reductase_subgroup_(FRE"/>
    <property type="match status" value="1"/>
</dbReference>
<evidence type="ECO:0000256" key="5">
    <source>
        <dbReference type="ARBA" id="ARBA00023136"/>
    </source>
</evidence>
<keyword evidence="5 6" id="KW-0472">Membrane</keyword>
<feature type="domain" description="FAD-binding FR-type" evidence="7">
    <location>
        <begin position="339"/>
        <end position="463"/>
    </location>
</feature>
<keyword evidence="4" id="KW-0560">Oxidoreductase</keyword>
<dbReference type="EMBL" id="JAGDFM010001102">
    <property type="protein sequence ID" value="KAG7375523.1"/>
    <property type="molecule type" value="Genomic_DNA"/>
</dbReference>
<dbReference type="Proteomes" id="UP000694044">
    <property type="component" value="Unassembled WGS sequence"/>
</dbReference>
<dbReference type="CDD" id="cd06186">
    <property type="entry name" value="NOX_Duox_like_FAD_NADP"/>
    <property type="match status" value="1"/>
</dbReference>
<dbReference type="SFLD" id="SFLDG01169">
    <property type="entry name" value="NADPH_oxidase_subgroup_(NOX)"/>
    <property type="match status" value="1"/>
</dbReference>
<comment type="caution">
    <text evidence="8">The sequence shown here is derived from an EMBL/GenBank/DDBJ whole genome shotgun (WGS) entry which is preliminary data.</text>
</comment>